<dbReference type="GO" id="GO:0006406">
    <property type="term" value="P:mRNA export from nucleus"/>
    <property type="evidence" value="ECO:0007669"/>
    <property type="project" value="TreeGrafter"/>
</dbReference>
<dbReference type="OMA" id="HAQQNYE"/>
<evidence type="ECO:0000259" key="7">
    <source>
        <dbReference type="Pfam" id="PF25481"/>
    </source>
</evidence>
<feature type="region of interest" description="Disordered" evidence="5">
    <location>
        <begin position="712"/>
        <end position="736"/>
    </location>
</feature>
<feature type="compositionally biased region" description="Polar residues" evidence="5">
    <location>
        <begin position="1531"/>
        <end position="1541"/>
    </location>
</feature>
<evidence type="ECO:0000313" key="9">
    <source>
        <dbReference type="EMBL" id="PCH39913.1"/>
    </source>
</evidence>
<organism evidence="9 10">
    <name type="scientific">Wolfiporia cocos (strain MD-104)</name>
    <name type="common">Brown rot fungus</name>
    <dbReference type="NCBI Taxonomy" id="742152"/>
    <lineage>
        <taxon>Eukaryota</taxon>
        <taxon>Fungi</taxon>
        <taxon>Dikarya</taxon>
        <taxon>Basidiomycota</taxon>
        <taxon>Agaricomycotina</taxon>
        <taxon>Agaricomycetes</taxon>
        <taxon>Polyporales</taxon>
        <taxon>Phaeolaceae</taxon>
        <taxon>Wolfiporia</taxon>
    </lineage>
</organism>
<dbReference type="Pfam" id="PF25785">
    <property type="entry name" value="TPR"/>
    <property type="match status" value="1"/>
</dbReference>
<evidence type="ECO:0000256" key="3">
    <source>
        <dbReference type="ARBA" id="ARBA00023242"/>
    </source>
</evidence>
<dbReference type="GO" id="GO:0017056">
    <property type="term" value="F:structural constituent of nuclear pore"/>
    <property type="evidence" value="ECO:0007669"/>
    <property type="project" value="TreeGrafter"/>
</dbReference>
<keyword evidence="10" id="KW-1185">Reference proteome</keyword>
<evidence type="ECO:0000259" key="6">
    <source>
        <dbReference type="Pfam" id="PF07926"/>
    </source>
</evidence>
<evidence type="ECO:0000259" key="8">
    <source>
        <dbReference type="Pfam" id="PF25785"/>
    </source>
</evidence>
<keyword evidence="3" id="KW-0539">Nucleus</keyword>
<feature type="region of interest" description="Disordered" evidence="5">
    <location>
        <begin position="1632"/>
        <end position="1654"/>
    </location>
</feature>
<dbReference type="EMBL" id="KB468053">
    <property type="protein sequence ID" value="PCH39913.1"/>
    <property type="molecule type" value="Genomic_DNA"/>
</dbReference>
<name>A0A2H3JJ59_WOLCO</name>
<dbReference type="Proteomes" id="UP000218811">
    <property type="component" value="Unassembled WGS sequence"/>
</dbReference>
<feature type="coiled-coil region" evidence="4">
    <location>
        <begin position="79"/>
        <end position="257"/>
    </location>
</feature>
<dbReference type="STRING" id="742152.A0A2H3JJ59"/>
<dbReference type="InterPro" id="IPR012929">
    <property type="entry name" value="Nucleoprot-TPR/MLP1-2_dom"/>
</dbReference>
<feature type="coiled-coil region" evidence="4">
    <location>
        <begin position="638"/>
        <end position="702"/>
    </location>
</feature>
<feature type="coiled-coil region" evidence="4">
    <location>
        <begin position="511"/>
        <end position="590"/>
    </location>
</feature>
<feature type="coiled-coil region" evidence="4">
    <location>
        <begin position="1081"/>
        <end position="1115"/>
    </location>
</feature>
<feature type="compositionally biased region" description="Low complexity" evidence="5">
    <location>
        <begin position="1831"/>
        <end position="1872"/>
    </location>
</feature>
<feature type="coiled-coil region" evidence="4">
    <location>
        <begin position="1169"/>
        <end position="1235"/>
    </location>
</feature>
<feature type="coiled-coil region" evidence="4">
    <location>
        <begin position="902"/>
        <end position="1034"/>
    </location>
</feature>
<feature type="coiled-coil region" evidence="4">
    <location>
        <begin position="1299"/>
        <end position="1333"/>
    </location>
</feature>
<dbReference type="GO" id="GO:0005643">
    <property type="term" value="C:nuclear pore"/>
    <property type="evidence" value="ECO:0007669"/>
    <property type="project" value="TreeGrafter"/>
</dbReference>
<protein>
    <submittedName>
        <fullName evidence="9">Uncharacterized protein</fullName>
    </submittedName>
</protein>
<evidence type="ECO:0000313" key="10">
    <source>
        <dbReference type="Proteomes" id="UP000218811"/>
    </source>
</evidence>
<dbReference type="Gene3D" id="1.10.287.1490">
    <property type="match status" value="1"/>
</dbReference>
<keyword evidence="2 4" id="KW-0175">Coiled coil</keyword>
<feature type="compositionally biased region" description="Gly residues" evidence="5">
    <location>
        <begin position="1888"/>
        <end position="1900"/>
    </location>
</feature>
<evidence type="ECO:0000256" key="1">
    <source>
        <dbReference type="ARBA" id="ARBA00004123"/>
    </source>
</evidence>
<feature type="region of interest" description="Disordered" evidence="5">
    <location>
        <begin position="1818"/>
        <end position="1975"/>
    </location>
</feature>
<proteinExistence type="predicted"/>
<dbReference type="Pfam" id="PF07926">
    <property type="entry name" value="TPR_MLP1_2"/>
    <property type="match status" value="1"/>
</dbReference>
<dbReference type="Pfam" id="PF25481">
    <property type="entry name" value="Nucleoprot-TPR"/>
    <property type="match status" value="1"/>
</dbReference>
<evidence type="ECO:0000256" key="2">
    <source>
        <dbReference type="ARBA" id="ARBA00023054"/>
    </source>
</evidence>
<feature type="domain" description="Nucleoprotein TPR/MLP1-2" evidence="6">
    <location>
        <begin position="1120"/>
        <end position="1246"/>
    </location>
</feature>
<dbReference type="GO" id="GO:0006606">
    <property type="term" value="P:protein import into nucleus"/>
    <property type="evidence" value="ECO:0007669"/>
    <property type="project" value="InterPro"/>
</dbReference>
<dbReference type="InterPro" id="IPR057577">
    <property type="entry name" value="Nucleoprot-TPR/MLP1_dom"/>
</dbReference>
<feature type="compositionally biased region" description="Low complexity" evidence="5">
    <location>
        <begin position="1916"/>
        <end position="1928"/>
    </location>
</feature>
<evidence type="ECO:0000256" key="5">
    <source>
        <dbReference type="SAM" id="MobiDB-lite"/>
    </source>
</evidence>
<dbReference type="InterPro" id="IPR057974">
    <property type="entry name" value="NUA/TPR/MLP1-2-like_dom"/>
</dbReference>
<feature type="region of interest" description="Disordered" evidence="5">
    <location>
        <begin position="371"/>
        <end position="391"/>
    </location>
</feature>
<comment type="subcellular location">
    <subcellularLocation>
        <location evidence="1">Nucleus</location>
    </subcellularLocation>
</comment>
<feature type="domain" description="Nucleoprotein TPR/MPL1" evidence="7">
    <location>
        <begin position="230"/>
        <end position="302"/>
    </location>
</feature>
<dbReference type="PANTHER" id="PTHR18898">
    <property type="entry name" value="NUCLEOPROTEIN TPR-RELATED"/>
    <property type="match status" value="1"/>
</dbReference>
<feature type="region of interest" description="Disordered" evidence="5">
    <location>
        <begin position="1606"/>
        <end position="1625"/>
    </location>
</feature>
<reference evidence="9 10" key="1">
    <citation type="journal article" date="2012" name="Science">
        <title>The Paleozoic origin of enzymatic lignin decomposition reconstructed from 31 fungal genomes.</title>
        <authorList>
            <person name="Floudas D."/>
            <person name="Binder M."/>
            <person name="Riley R."/>
            <person name="Barry K."/>
            <person name="Blanchette R.A."/>
            <person name="Henrissat B."/>
            <person name="Martinez A.T."/>
            <person name="Otillar R."/>
            <person name="Spatafora J.W."/>
            <person name="Yadav J.S."/>
            <person name="Aerts A."/>
            <person name="Benoit I."/>
            <person name="Boyd A."/>
            <person name="Carlson A."/>
            <person name="Copeland A."/>
            <person name="Coutinho P.M."/>
            <person name="de Vries R.P."/>
            <person name="Ferreira P."/>
            <person name="Findley K."/>
            <person name="Foster B."/>
            <person name="Gaskell J."/>
            <person name="Glotzer D."/>
            <person name="Gorecki P."/>
            <person name="Heitman J."/>
            <person name="Hesse C."/>
            <person name="Hori C."/>
            <person name="Igarashi K."/>
            <person name="Jurgens J.A."/>
            <person name="Kallen N."/>
            <person name="Kersten P."/>
            <person name="Kohler A."/>
            <person name="Kuees U."/>
            <person name="Kumar T.K.A."/>
            <person name="Kuo A."/>
            <person name="LaButti K."/>
            <person name="Larrondo L.F."/>
            <person name="Lindquist E."/>
            <person name="Ling A."/>
            <person name="Lombard V."/>
            <person name="Lucas S."/>
            <person name="Lundell T."/>
            <person name="Martin R."/>
            <person name="McLaughlin D.J."/>
            <person name="Morgenstern I."/>
            <person name="Morin E."/>
            <person name="Murat C."/>
            <person name="Nagy L.G."/>
            <person name="Nolan M."/>
            <person name="Ohm R.A."/>
            <person name="Patyshakuliyeva A."/>
            <person name="Rokas A."/>
            <person name="Ruiz-Duenas F.J."/>
            <person name="Sabat G."/>
            <person name="Salamov A."/>
            <person name="Samejima M."/>
            <person name="Schmutz J."/>
            <person name="Slot J.C."/>
            <person name="St John F."/>
            <person name="Stenlid J."/>
            <person name="Sun H."/>
            <person name="Sun S."/>
            <person name="Syed K."/>
            <person name="Tsang A."/>
            <person name="Wiebenga A."/>
            <person name="Young D."/>
            <person name="Pisabarro A."/>
            <person name="Eastwood D.C."/>
            <person name="Martin F."/>
            <person name="Cullen D."/>
            <person name="Grigoriev I.V."/>
            <person name="Hibbett D.S."/>
        </authorList>
    </citation>
    <scope>NUCLEOTIDE SEQUENCE [LARGE SCALE GENOMIC DNA]</scope>
    <source>
        <strain evidence="9 10">MD-104</strain>
    </source>
</reference>
<dbReference type="OrthoDB" id="343070at2759"/>
<feature type="region of interest" description="Disordered" evidence="5">
    <location>
        <begin position="1527"/>
        <end position="1547"/>
    </location>
</feature>
<evidence type="ECO:0000256" key="4">
    <source>
        <dbReference type="SAM" id="Coils"/>
    </source>
</evidence>
<feature type="domain" description="NUA/TPR/MLP1-2-like" evidence="8">
    <location>
        <begin position="556"/>
        <end position="657"/>
    </location>
</feature>
<feature type="compositionally biased region" description="Low complexity" evidence="5">
    <location>
        <begin position="1607"/>
        <end position="1618"/>
    </location>
</feature>
<accession>A0A2H3JJ59</accession>
<feature type="compositionally biased region" description="Polar residues" evidence="5">
    <location>
        <begin position="718"/>
        <end position="734"/>
    </location>
</feature>
<gene>
    <name evidence="9" type="ORF">WOLCODRAFT_88363</name>
</gene>
<dbReference type="PANTHER" id="PTHR18898:SF2">
    <property type="entry name" value="NUCLEOPROTEIN TPR"/>
    <property type="match status" value="1"/>
</dbReference>
<sequence>MMKTRRKSKAAAAAAAEAAAVAETTTRENSPAPAAATTDIALSVAIPDDLDTGVISNLLPDINLTAPSHDSIVSLYRLIVAQASDSDATQRELEEARAEIERRDVELDQALQDRESATSELESALQDVRTELEQVKREKEELAVARASLQAQVTALSSTQNASSTEVDTLKHRIEDTEREKRDLLNVVSRLQNDSAQREDEIQTLRVNLKQARHEHQELEDKLREARLSESGTKFKLDTLTQQFKLTQEQANRTSDELTAKIEEFSKFRRSKHAELSQLQAQHDTLVQTHTATESQLKALQSAHTAQSRQLTQALTRIEGLRGQLAEQEATFSSEAAGLRRLVDMMETREAQTKSMVDSIENDFAEVTSRAQRREEALQDEVDEQKQRAEQAEKKLAELETVMERINSGEFPMASMSSMASFASGTGETSHSTPVRRNGAPSMAMNATPGTPDLLNQSMMGLSPTVAMVSRAQKSGKTFTEVYADYVKLQDEFAEKCAEFDKMDRTLAAVLAQIEERAPILSQQRAEYERLQSEATQLATQLAEAISERDAYASESEENAQKFAKSTKEIAVLQQQLDDLGRQHTALLKEVGRFHDLSIPPDEELELDENSLPAQNIDAVITNNLVLYRSIPQLQERNLELLRIVRQLGEKMEAEEKEYREAIEQEQGEAIAEAHEAIKQLQEQLESQKKSAEVTIQAYLKERDSLRAILRRERSGDRTSASASGELNAGSSSSDLERELAEIQSQFETYKTEMGVDSLHLREEVLAAQREAGQANAALAKANAKIEILNERYQMIQEQNNAQGREIDNLSKRNQQLYDQYLRTDIECNRVIDELTVAKAKVEQLQNESANLRAEKRIWEGVQERLIEENRAISTERSRLADLMGNMQRMHSDLELSGENDRKHLESQIQFLEHQIEDLRTQLSSERESLRHVTLQKDIESKELRVRIEQTTRELSKTRESLVGAETSKKHLEDRVDELTRQLRGNEEKLAVYERRASVVNGVAQHTDADMTREQQLEADVAELRSTLKVAQVDLAAARNHVQQFQEISQANETALATLNATYDEYRSSTEAELAKRISDFNALQEQLQTSQQDLSQISEKYAELQRTFESEKAAWANDRKTLEATIVDISTAEQNVESDRVSRESETREQAERAKAAEERYANEVVAHAEALKTVANLREELSKAQSSTREIMTAAETAQAKLSSSEASWKAQKEALEKEITDLNARCKDLAAQNTLLHQHLESVSSQAARIRQAADASSVLGTADGESTDDADTKLSELRSVVAYLRREKEIVDLQLELSKQENTRLQTQLNHISQKLAETEQTLSEERERAVEAASSESQHAELVEKINQLNILRESNATLRADCDNNAKRARELVVKLRQLTAELDPTKEQLRIAQAELEAKDQMVKRLESESQRWKERNAQLLSKYDRIDPAEMQSLKEEIERLSTVKEEFEKNVAERDQQLAAQTERIAHMESVIQKHKEVGQRNNQISKSRFAQYEAQIAELNTKTSSLEEELKLVTAERDQLQTRTSTDSSATVPREQELSRELDALRAEKESLERTLAEERAAHASAPAVNMADLDATIASLRDERDRLLAEKSIWTASPAGSAEPSEAQRQWESEKAELIKARDEAAASAQAASEQARKAAEEAENVRLSNEKFRARLADLTKAKSADAERAKVQQQQAVEAAIEKLKSELQSAPSEEIVAQHAEELRELEARLSAKHQEELEVAVASARADALATVSASGTGDQQQAIEAAVAARIEELKKDQEQEIAAAVDRGRMEQAAKSKIKDAQLVRVQARLKDLEAQILKWQEAGLVPREPIPAKPAASASSSTAKPAAPTAPAAAASAPAASSSSAPAPAAAPAAQRALPRKSSLNPVEGAGRGRGAGRGARGGLAIRGAGTGRGAAGGPSPTTGEGATAGVSIVGAAQKRGREEGSSADDTLAKRLRPADGASKPVTLRRDRVPPPS</sequence>
<feature type="compositionally biased region" description="Basic and acidic residues" evidence="5">
    <location>
        <begin position="1966"/>
        <end position="1975"/>
    </location>
</feature>